<proteinExistence type="predicted"/>
<reference evidence="1 2" key="1">
    <citation type="journal article" date="2014" name="Genome Announc.">
        <title>Trypanosoma cruzi Clone Dm28c Draft Genome Sequence.</title>
        <authorList>
            <person name="Grisard E.C."/>
            <person name="Teixeira S.M."/>
            <person name="de Almeida L.G."/>
            <person name="Stoco P.H."/>
            <person name="Gerber A.L."/>
            <person name="Talavera-Lopez C."/>
            <person name="Lima O.C."/>
            <person name="Andersson B."/>
            <person name="de Vasconcelos A.T."/>
        </authorList>
    </citation>
    <scope>NUCLEOTIDE SEQUENCE [LARGE SCALE GENOMIC DNA]</scope>
    <source>
        <strain evidence="1 2">Dm28c</strain>
    </source>
</reference>
<dbReference type="Proteomes" id="UP000017861">
    <property type="component" value="Unassembled WGS sequence"/>
</dbReference>
<dbReference type="AlphaFoldDB" id="V5CZF1"/>
<gene>
    <name evidence="1" type="ORF">TCDM_11880</name>
</gene>
<dbReference type="EMBL" id="AYLP01000439">
    <property type="protein sequence ID" value="ESS60581.1"/>
    <property type="molecule type" value="Genomic_DNA"/>
</dbReference>
<protein>
    <submittedName>
        <fullName evidence="1">Uncharacterized protein</fullName>
    </submittedName>
</protein>
<comment type="caution">
    <text evidence="1">The sequence shown here is derived from an EMBL/GenBank/DDBJ whole genome shotgun (WGS) entry which is preliminary data.</text>
</comment>
<sequence>MLFVCGCVCLQKHKAKKIKKGPEHVEGRTKCTAEVHGGSNKKAAQTHDCTAVQAMAIHKRFIQNKKTAFLLVLYKPHHTK</sequence>
<evidence type="ECO:0000313" key="1">
    <source>
        <dbReference type="EMBL" id="ESS60581.1"/>
    </source>
</evidence>
<accession>V5CZF1</accession>
<organism evidence="1 2">
    <name type="scientific">Trypanosoma cruzi Dm28c</name>
    <dbReference type="NCBI Taxonomy" id="1416333"/>
    <lineage>
        <taxon>Eukaryota</taxon>
        <taxon>Discoba</taxon>
        <taxon>Euglenozoa</taxon>
        <taxon>Kinetoplastea</taxon>
        <taxon>Metakinetoplastina</taxon>
        <taxon>Trypanosomatida</taxon>
        <taxon>Trypanosomatidae</taxon>
        <taxon>Trypanosoma</taxon>
        <taxon>Schizotrypanum</taxon>
    </lineage>
</organism>
<evidence type="ECO:0000313" key="2">
    <source>
        <dbReference type="Proteomes" id="UP000017861"/>
    </source>
</evidence>
<dbReference type="VEuPathDB" id="TriTrypDB:TCDM_11880"/>
<name>V5CZF1_TRYCR</name>